<reference evidence="1" key="1">
    <citation type="submission" date="2020-04" db="EMBL/GenBank/DDBJ databases">
        <authorList>
            <person name="Alioto T."/>
            <person name="Alioto T."/>
            <person name="Gomez Garrido J."/>
        </authorList>
    </citation>
    <scope>NUCLEOTIDE SEQUENCE</scope>
    <source>
        <strain evidence="1">A484AB</strain>
    </source>
</reference>
<keyword evidence="2" id="KW-1185">Reference proteome</keyword>
<comment type="caution">
    <text evidence="1">The sequence shown here is derived from an EMBL/GenBank/DDBJ whole genome shotgun (WGS) entry which is preliminary data.</text>
</comment>
<sequence length="86" mass="9915">MVLNMETGSGHDNLVEIIKKEEINLLKTEFSLLEEPSQSVLSRFSEDDKEKLNFIKKLIAEESTCSKLCKTHHHKTKHNDSHDSHI</sequence>
<accession>A0A6S7JHY2</accession>
<dbReference type="AlphaFoldDB" id="A0A6S7JHY2"/>
<evidence type="ECO:0000313" key="1">
    <source>
        <dbReference type="EMBL" id="CAB4011098.1"/>
    </source>
</evidence>
<name>A0A6S7JHY2_PARCT</name>
<evidence type="ECO:0000313" key="2">
    <source>
        <dbReference type="Proteomes" id="UP001152795"/>
    </source>
</evidence>
<gene>
    <name evidence="1" type="ORF">PACLA_8A054624</name>
</gene>
<organism evidence="1 2">
    <name type="scientific">Paramuricea clavata</name>
    <name type="common">Red gorgonian</name>
    <name type="synonym">Violescent sea-whip</name>
    <dbReference type="NCBI Taxonomy" id="317549"/>
    <lineage>
        <taxon>Eukaryota</taxon>
        <taxon>Metazoa</taxon>
        <taxon>Cnidaria</taxon>
        <taxon>Anthozoa</taxon>
        <taxon>Octocorallia</taxon>
        <taxon>Malacalcyonacea</taxon>
        <taxon>Plexauridae</taxon>
        <taxon>Paramuricea</taxon>
    </lineage>
</organism>
<dbReference type="EMBL" id="CACRXK020007026">
    <property type="protein sequence ID" value="CAB4011098.1"/>
    <property type="molecule type" value="Genomic_DNA"/>
</dbReference>
<dbReference type="Proteomes" id="UP001152795">
    <property type="component" value="Unassembled WGS sequence"/>
</dbReference>
<proteinExistence type="predicted"/>
<protein>
    <submittedName>
        <fullName evidence="1">Uncharacterized protein</fullName>
    </submittedName>
</protein>